<dbReference type="SMART" id="SM01100">
    <property type="entry name" value="CRAL_TRIO_N"/>
    <property type="match status" value="1"/>
</dbReference>
<reference evidence="3" key="1">
    <citation type="journal article" date="2020" name="Stud. Mycol.">
        <title>101 Dothideomycetes genomes: a test case for predicting lifestyles and emergence of pathogens.</title>
        <authorList>
            <person name="Haridas S."/>
            <person name="Albert R."/>
            <person name="Binder M."/>
            <person name="Bloem J."/>
            <person name="Labutti K."/>
            <person name="Salamov A."/>
            <person name="Andreopoulos B."/>
            <person name="Baker S."/>
            <person name="Barry K."/>
            <person name="Bills G."/>
            <person name="Bluhm B."/>
            <person name="Cannon C."/>
            <person name="Castanera R."/>
            <person name="Culley D."/>
            <person name="Daum C."/>
            <person name="Ezra D."/>
            <person name="Gonzalez J."/>
            <person name="Henrissat B."/>
            <person name="Kuo A."/>
            <person name="Liang C."/>
            <person name="Lipzen A."/>
            <person name="Lutzoni F."/>
            <person name="Magnuson J."/>
            <person name="Mondo S."/>
            <person name="Nolan M."/>
            <person name="Ohm R."/>
            <person name="Pangilinan J."/>
            <person name="Park H.-J."/>
            <person name="Ramirez L."/>
            <person name="Alfaro M."/>
            <person name="Sun H."/>
            <person name="Tritt A."/>
            <person name="Yoshinaga Y."/>
            <person name="Zwiers L.-H."/>
            <person name="Turgeon B."/>
            <person name="Goodwin S."/>
            <person name="Spatafora J."/>
            <person name="Crous P."/>
            <person name="Grigoriev I."/>
        </authorList>
    </citation>
    <scope>NUCLEOTIDE SEQUENCE</scope>
    <source>
        <strain evidence="3">CBS 116435</strain>
    </source>
</reference>
<dbReference type="AlphaFoldDB" id="A0A9P4USB9"/>
<dbReference type="Gene3D" id="1.10.8.20">
    <property type="entry name" value="N-terminal domain of phosphatidylinositol transfer protein sec14p"/>
    <property type="match status" value="1"/>
</dbReference>
<dbReference type="Pfam" id="PF03765">
    <property type="entry name" value="CRAL_TRIO_N"/>
    <property type="match status" value="1"/>
</dbReference>
<dbReference type="InterPro" id="IPR051026">
    <property type="entry name" value="PI/PC_transfer"/>
</dbReference>
<feature type="compositionally biased region" description="Basic and acidic residues" evidence="1">
    <location>
        <begin position="556"/>
        <end position="574"/>
    </location>
</feature>
<dbReference type="EMBL" id="MU003776">
    <property type="protein sequence ID" value="KAF2723496.1"/>
    <property type="molecule type" value="Genomic_DNA"/>
</dbReference>
<feature type="compositionally biased region" description="Polar residues" evidence="1">
    <location>
        <begin position="576"/>
        <end position="590"/>
    </location>
</feature>
<dbReference type="Gene3D" id="3.40.525.10">
    <property type="entry name" value="CRAL-TRIO lipid binding domain"/>
    <property type="match status" value="1"/>
</dbReference>
<evidence type="ECO:0000256" key="1">
    <source>
        <dbReference type="SAM" id="MobiDB-lite"/>
    </source>
</evidence>
<dbReference type="InterPro" id="IPR001251">
    <property type="entry name" value="CRAL-TRIO_dom"/>
</dbReference>
<dbReference type="InterPro" id="IPR036865">
    <property type="entry name" value="CRAL-TRIO_dom_sf"/>
</dbReference>
<name>A0A9P4USB9_9PEZI</name>
<dbReference type="InterPro" id="IPR036273">
    <property type="entry name" value="CRAL/TRIO_N_dom_sf"/>
</dbReference>
<dbReference type="OrthoDB" id="30289at2759"/>
<dbReference type="SMART" id="SM00516">
    <property type="entry name" value="SEC14"/>
    <property type="match status" value="1"/>
</dbReference>
<keyword evidence="4" id="KW-1185">Reference proteome</keyword>
<feature type="compositionally biased region" description="Basic and acidic residues" evidence="1">
    <location>
        <begin position="397"/>
        <end position="420"/>
    </location>
</feature>
<dbReference type="InterPro" id="IPR011074">
    <property type="entry name" value="CRAL/TRIO_N_dom"/>
</dbReference>
<feature type="domain" description="CRAL-TRIO" evidence="2">
    <location>
        <begin position="102"/>
        <end position="293"/>
    </location>
</feature>
<proteinExistence type="predicted"/>
<accession>A0A9P4USB9</accession>
<feature type="compositionally biased region" description="Polar residues" evidence="1">
    <location>
        <begin position="530"/>
        <end position="547"/>
    </location>
</feature>
<protein>
    <submittedName>
        <fullName evidence="3">CRAL/TRIO domain-containing protein</fullName>
    </submittedName>
</protein>
<dbReference type="PROSITE" id="PS50191">
    <property type="entry name" value="CRAL_TRIO"/>
    <property type="match status" value="1"/>
</dbReference>
<dbReference type="PANTHER" id="PTHR45657:SF3">
    <property type="entry name" value="TRANSPORTER, PUTATIVE (AFU_ORTHOLOGUE AFUA_5G09260)-RELATED"/>
    <property type="match status" value="1"/>
</dbReference>
<evidence type="ECO:0000313" key="3">
    <source>
        <dbReference type="EMBL" id="KAF2723496.1"/>
    </source>
</evidence>
<dbReference type="PANTHER" id="PTHR45657">
    <property type="entry name" value="CRAL-TRIO DOMAIN-CONTAINING PROTEIN YKL091C-RELATED"/>
    <property type="match status" value="1"/>
</dbReference>
<dbReference type="CDD" id="cd00170">
    <property type="entry name" value="SEC14"/>
    <property type="match status" value="1"/>
</dbReference>
<sequence length="590" mass="65899">MSANGADLKRIESYQYPAAHVGHLNTTQTEQLQAFKKLCEQHGYWKGASEQEPATHDDETLLRYLRARKFNPQDAYIQFKDTEDWRKENQLDQLYETIDLKEYEETRRLYPQWTGRRDKRGIPVYVFEVAHLDSKAVSAYQNSTSSKNQSITAKVPVKMLRLFALYENLVRFVLPLCSAVPNRPFSDTPISQSNNIVDISKVGLKQFWNLKNHMQDASQLATAHYPETLDRIFIIGAPSFFPTVWGWIKRWFDPITVSKIFILSSANMKATLEEYIDPENIPKKYGGKLDYKFGDLPMLEPAIANSLEWREKTEQNGYRTIPTGPVKWQYRESGELVAVAVGSEGGSPRNKVIAGLRTESSHPAIGALSPGRAVREKLFRTTTGNATHPPTPPASVVDRKPSAVEEHPNPSDDSEAHVPETSRAGTFTVPYMDPVEKVASPPADARQGTSSTRFEQQDGTHASGQLAEGTPEVKVDSQGEKQGVMEPSTVGQAPKEHPIQRMNDGDDEPQPSIIDQAKGYASQAVESAKTVPQTVLSAVGMGSQTIDQPQEQQGPPEDKRVDEMHGKQVEEFLRSKTMSQPQGETNFAKS</sequence>
<organism evidence="3 4">
    <name type="scientific">Polychaeton citri CBS 116435</name>
    <dbReference type="NCBI Taxonomy" id="1314669"/>
    <lineage>
        <taxon>Eukaryota</taxon>
        <taxon>Fungi</taxon>
        <taxon>Dikarya</taxon>
        <taxon>Ascomycota</taxon>
        <taxon>Pezizomycotina</taxon>
        <taxon>Dothideomycetes</taxon>
        <taxon>Dothideomycetidae</taxon>
        <taxon>Capnodiales</taxon>
        <taxon>Capnodiaceae</taxon>
        <taxon>Polychaeton</taxon>
    </lineage>
</organism>
<dbReference type="Proteomes" id="UP000799441">
    <property type="component" value="Unassembled WGS sequence"/>
</dbReference>
<feature type="compositionally biased region" description="Polar residues" evidence="1">
    <location>
        <begin position="447"/>
        <end position="463"/>
    </location>
</feature>
<feature type="region of interest" description="Disordered" evidence="1">
    <location>
        <begin position="381"/>
        <end position="590"/>
    </location>
</feature>
<evidence type="ECO:0000259" key="2">
    <source>
        <dbReference type="PROSITE" id="PS50191"/>
    </source>
</evidence>
<dbReference type="Pfam" id="PF00650">
    <property type="entry name" value="CRAL_TRIO"/>
    <property type="match status" value="1"/>
</dbReference>
<dbReference type="SUPFAM" id="SSF52087">
    <property type="entry name" value="CRAL/TRIO domain"/>
    <property type="match status" value="1"/>
</dbReference>
<comment type="caution">
    <text evidence="3">The sequence shown here is derived from an EMBL/GenBank/DDBJ whole genome shotgun (WGS) entry which is preliminary data.</text>
</comment>
<gene>
    <name evidence="3" type="ORF">K431DRAFT_344720</name>
</gene>
<dbReference type="SUPFAM" id="SSF46938">
    <property type="entry name" value="CRAL/TRIO N-terminal domain"/>
    <property type="match status" value="1"/>
</dbReference>
<evidence type="ECO:0000313" key="4">
    <source>
        <dbReference type="Proteomes" id="UP000799441"/>
    </source>
</evidence>